<dbReference type="InterPro" id="IPR051313">
    <property type="entry name" value="Bact_iron-sidero_bind"/>
</dbReference>
<dbReference type="Gene3D" id="3.40.50.1980">
    <property type="entry name" value="Nitrogenase molybdenum iron protein domain"/>
    <property type="match status" value="2"/>
</dbReference>
<dbReference type="GO" id="GO:0030288">
    <property type="term" value="C:outer membrane-bounded periplasmic space"/>
    <property type="evidence" value="ECO:0007669"/>
    <property type="project" value="TreeGrafter"/>
</dbReference>
<feature type="signal peptide" evidence="5">
    <location>
        <begin position="1"/>
        <end position="20"/>
    </location>
</feature>
<proteinExistence type="inferred from homology"/>
<dbReference type="RefSeq" id="WP_284250253.1">
    <property type="nucleotide sequence ID" value="NZ_BSUM01000001.1"/>
</dbReference>
<dbReference type="PANTHER" id="PTHR30532:SF24">
    <property type="entry name" value="FERRIC ENTEROBACTIN-BINDING PERIPLASMIC PROTEIN FEPB"/>
    <property type="match status" value="1"/>
</dbReference>
<evidence type="ECO:0000256" key="4">
    <source>
        <dbReference type="ARBA" id="ARBA00022729"/>
    </source>
</evidence>
<keyword evidence="3" id="KW-0813">Transport</keyword>
<comment type="caution">
    <text evidence="7">The sequence shown here is derived from an EMBL/GenBank/DDBJ whole genome shotgun (WGS) entry which is preliminary data.</text>
</comment>
<name>A0AA37XDZ0_9MICO</name>
<keyword evidence="4 5" id="KW-0732">Signal</keyword>
<sequence length="350" mass="36334">MRLSRPLAATAVLALSVTLAACSTDGGSADNAAETGGEGTSAGHAGAFPLTIEHMFGETVIESKPETVVTVDWANQEAALALGVVPAGMPKVTWGDDDENGILPWVEDSLADLGAETPVLFDEASGYDFAAIEQLDPDVILAAYSGMDQEDYDLLSQIAPVVAPPEMAWGTTWQELTIVNGTALGLQTEAEDLVADLEGQLGEVTAEHPEIEGLATIFSSPDPNDLSSIGFYTLNDPRTLFLNELGFSAAGVVDEASAGSEEFWATYSSEEVDRFADVDVIVGYGGDTTVADLQADPLWSRIPAVASGAVAVLPSDAPLAAVANPSPLSIPSDYTAELVEMLSQAARAAA</sequence>
<feature type="domain" description="Fe/B12 periplasmic-binding" evidence="6">
    <location>
        <begin position="67"/>
        <end position="346"/>
    </location>
</feature>
<protein>
    <submittedName>
        <fullName evidence="7">ABC transporter substrate-binding protein</fullName>
    </submittedName>
</protein>
<gene>
    <name evidence="7" type="ORF">GCM10025875_14160</name>
</gene>
<comment type="similarity">
    <text evidence="2">Belongs to the bacterial solute-binding protein 8 family.</text>
</comment>
<evidence type="ECO:0000259" key="6">
    <source>
        <dbReference type="PROSITE" id="PS50983"/>
    </source>
</evidence>
<dbReference type="InterPro" id="IPR002491">
    <property type="entry name" value="ABC_transptr_periplasmic_BD"/>
</dbReference>
<evidence type="ECO:0000313" key="7">
    <source>
        <dbReference type="EMBL" id="GMA31424.1"/>
    </source>
</evidence>
<reference evidence="7" key="2">
    <citation type="submission" date="2023-02" db="EMBL/GenBank/DDBJ databases">
        <authorList>
            <person name="Sun Q."/>
            <person name="Mori K."/>
        </authorList>
    </citation>
    <scope>NUCLEOTIDE SEQUENCE</scope>
    <source>
        <strain evidence="7">NBRC 112290</strain>
    </source>
</reference>
<evidence type="ECO:0000256" key="3">
    <source>
        <dbReference type="ARBA" id="ARBA00022448"/>
    </source>
</evidence>
<organism evidence="7 8">
    <name type="scientific">Litorihabitans aurantiacus</name>
    <dbReference type="NCBI Taxonomy" id="1930061"/>
    <lineage>
        <taxon>Bacteria</taxon>
        <taxon>Bacillati</taxon>
        <taxon>Actinomycetota</taxon>
        <taxon>Actinomycetes</taxon>
        <taxon>Micrococcales</taxon>
        <taxon>Beutenbergiaceae</taxon>
        <taxon>Litorihabitans</taxon>
    </lineage>
</organism>
<dbReference type="GO" id="GO:1901678">
    <property type="term" value="P:iron coordination entity transport"/>
    <property type="evidence" value="ECO:0007669"/>
    <property type="project" value="UniProtKB-ARBA"/>
</dbReference>
<comment type="subcellular location">
    <subcellularLocation>
        <location evidence="1">Cell envelope</location>
    </subcellularLocation>
</comment>
<keyword evidence="8" id="KW-1185">Reference proteome</keyword>
<dbReference type="AlphaFoldDB" id="A0AA37XDZ0"/>
<dbReference type="SUPFAM" id="SSF53807">
    <property type="entry name" value="Helical backbone' metal receptor"/>
    <property type="match status" value="1"/>
</dbReference>
<evidence type="ECO:0000256" key="2">
    <source>
        <dbReference type="ARBA" id="ARBA00008814"/>
    </source>
</evidence>
<dbReference type="Pfam" id="PF01497">
    <property type="entry name" value="Peripla_BP_2"/>
    <property type="match status" value="1"/>
</dbReference>
<feature type="chain" id="PRO_5041366718" evidence="5">
    <location>
        <begin position="21"/>
        <end position="350"/>
    </location>
</feature>
<reference evidence="7" key="1">
    <citation type="journal article" date="2014" name="Int. J. Syst. Evol. Microbiol.">
        <title>Complete genome sequence of Corynebacterium casei LMG S-19264T (=DSM 44701T), isolated from a smear-ripened cheese.</title>
        <authorList>
            <consortium name="US DOE Joint Genome Institute (JGI-PGF)"/>
            <person name="Walter F."/>
            <person name="Albersmeier A."/>
            <person name="Kalinowski J."/>
            <person name="Ruckert C."/>
        </authorList>
    </citation>
    <scope>NUCLEOTIDE SEQUENCE</scope>
    <source>
        <strain evidence="7">NBRC 112290</strain>
    </source>
</reference>
<dbReference type="PANTHER" id="PTHR30532">
    <property type="entry name" value="IRON III DICITRATE-BINDING PERIPLASMIC PROTEIN"/>
    <property type="match status" value="1"/>
</dbReference>
<dbReference type="EMBL" id="BSUM01000001">
    <property type="protein sequence ID" value="GMA31424.1"/>
    <property type="molecule type" value="Genomic_DNA"/>
</dbReference>
<evidence type="ECO:0000256" key="1">
    <source>
        <dbReference type="ARBA" id="ARBA00004196"/>
    </source>
</evidence>
<dbReference type="PROSITE" id="PS50983">
    <property type="entry name" value="FE_B12_PBP"/>
    <property type="match status" value="1"/>
</dbReference>
<dbReference type="Proteomes" id="UP001157161">
    <property type="component" value="Unassembled WGS sequence"/>
</dbReference>
<evidence type="ECO:0000256" key="5">
    <source>
        <dbReference type="SAM" id="SignalP"/>
    </source>
</evidence>
<accession>A0AA37XDZ0</accession>
<dbReference type="PROSITE" id="PS51257">
    <property type="entry name" value="PROKAR_LIPOPROTEIN"/>
    <property type="match status" value="1"/>
</dbReference>
<evidence type="ECO:0000313" key="8">
    <source>
        <dbReference type="Proteomes" id="UP001157161"/>
    </source>
</evidence>